<reference evidence="6" key="1">
    <citation type="submission" date="2015-07" db="EMBL/GenBank/DDBJ databases">
        <title>MeaNS - Measles Nucleotide Surveillance Program.</title>
        <authorList>
            <person name="Tran T."/>
            <person name="Druce J."/>
        </authorList>
    </citation>
    <scope>NUCLEOTIDE SEQUENCE</scope>
    <source>
        <strain evidence="6">UCB-OBI-ISO-001</strain>
        <tissue evidence="6">Gonad</tissue>
    </source>
</reference>
<dbReference type="EMBL" id="KQ416370">
    <property type="protein sequence ID" value="KOF97240.1"/>
    <property type="molecule type" value="Genomic_DNA"/>
</dbReference>
<proteinExistence type="predicted"/>
<dbReference type="InterPro" id="IPR007863">
    <property type="entry name" value="Peptidase_M16_C"/>
</dbReference>
<dbReference type="OMA" id="APKFALY"/>
<evidence type="ECO:0000259" key="5">
    <source>
        <dbReference type="Pfam" id="PF05193"/>
    </source>
</evidence>
<dbReference type="FunFam" id="3.30.830.10:FF:000039">
    <property type="entry name" value="Ubiquinol-cytochrome c reductase core subunit 2"/>
    <property type="match status" value="1"/>
</dbReference>
<dbReference type="AlphaFoldDB" id="A0A0L8I886"/>
<keyword evidence="3" id="KW-0496">Mitochondrion</keyword>
<feature type="domain" description="Peptidase M16 C-terminal" evidence="5">
    <location>
        <begin position="200"/>
        <end position="385"/>
    </location>
</feature>
<sequence length="462" mass="49383">MASRVCRSLIHPVRGRLLTSQAAAVHDVDTSSSLQPVTKVSKLGNGITVASLETYSPISHVSIVVKAGSRYESGDNLGISHLLRNMAGMGTKETTAFGLTRTVQQSGANYTCSTSREFITYQIDCLRDELDNVIGMVKNAVTMPAFKPWEIKETAASMTLDKAILKTQLPLQVFELLHYAAFRNTLGNSIYASDSMIGKFSSELLHQYVADHYTADRMAVVGIGVDHEHLQYLVGQFQCSPSSGISDAKAKYCGGEIRVEAKNDMVTAAVATEGPCINGRTKRLPSKDLLPACIMQMIMGTGPFVKYSTNNKISRLGKAAGSATSAPFGISCISSAYSDGGIFGFAATADKADIGKVLKAAFGEFASITKSGFSEEEISRAKNQLKAAVLMNAEDSNLVLKEMAEQLLIAGGLADITDILAQIDAVTISDVNTVSKKIINGKPSMAAVGNLSQTPYLDELYK</sequence>
<evidence type="ECO:0008006" key="7">
    <source>
        <dbReference type="Google" id="ProtNLM"/>
    </source>
</evidence>
<dbReference type="PANTHER" id="PTHR11851:SF226">
    <property type="entry name" value="CYTOCHROME B-C1 COMPLEX SUBUNIT 2, MITOCHONDRIAL"/>
    <property type="match status" value="1"/>
</dbReference>
<evidence type="ECO:0000256" key="3">
    <source>
        <dbReference type="ARBA" id="ARBA00023128"/>
    </source>
</evidence>
<dbReference type="Pfam" id="PF05193">
    <property type="entry name" value="Peptidase_M16_C"/>
    <property type="match status" value="1"/>
</dbReference>
<feature type="domain" description="Peptidase M16 N-terminal" evidence="4">
    <location>
        <begin position="49"/>
        <end position="192"/>
    </location>
</feature>
<dbReference type="GO" id="GO:0016020">
    <property type="term" value="C:membrane"/>
    <property type="evidence" value="ECO:0007669"/>
    <property type="project" value="UniProtKB-ARBA"/>
</dbReference>
<gene>
    <name evidence="6" type="ORF">OCBIM_22030797mg</name>
</gene>
<accession>A0A0L8I886</accession>
<organism evidence="6">
    <name type="scientific">Octopus bimaculoides</name>
    <name type="common">California two-spotted octopus</name>
    <dbReference type="NCBI Taxonomy" id="37653"/>
    <lineage>
        <taxon>Eukaryota</taxon>
        <taxon>Metazoa</taxon>
        <taxon>Spiralia</taxon>
        <taxon>Lophotrochozoa</taxon>
        <taxon>Mollusca</taxon>
        <taxon>Cephalopoda</taxon>
        <taxon>Coleoidea</taxon>
        <taxon>Octopodiformes</taxon>
        <taxon>Octopoda</taxon>
        <taxon>Incirrata</taxon>
        <taxon>Octopodidae</taxon>
        <taxon>Octopus</taxon>
    </lineage>
</organism>
<evidence type="ECO:0000259" key="4">
    <source>
        <dbReference type="Pfam" id="PF00675"/>
    </source>
</evidence>
<dbReference type="InterPro" id="IPR050361">
    <property type="entry name" value="MPP/UQCRC_Complex"/>
</dbReference>
<keyword evidence="2" id="KW-0809">Transit peptide</keyword>
<dbReference type="Pfam" id="PF00675">
    <property type="entry name" value="Peptidase_M16"/>
    <property type="match status" value="1"/>
</dbReference>
<protein>
    <recommendedName>
        <fullName evidence="7">Peptidase M16 N-terminal domain-containing protein</fullName>
    </recommendedName>
</protein>
<dbReference type="FunFam" id="3.30.830.10:FF:000021">
    <property type="entry name" value="Cytochrome b-c1 complex subunit 2"/>
    <property type="match status" value="1"/>
</dbReference>
<name>A0A0L8I886_OCTBM</name>
<dbReference type="GO" id="GO:0046872">
    <property type="term" value="F:metal ion binding"/>
    <property type="evidence" value="ECO:0007669"/>
    <property type="project" value="InterPro"/>
</dbReference>
<dbReference type="STRING" id="37653.A0A0L8I886"/>
<dbReference type="Gene3D" id="3.30.830.10">
    <property type="entry name" value="Metalloenzyme, LuxS/M16 peptidase-like"/>
    <property type="match status" value="2"/>
</dbReference>
<dbReference type="InterPro" id="IPR011249">
    <property type="entry name" value="Metalloenz_LuxS/M16"/>
</dbReference>
<evidence type="ECO:0000256" key="2">
    <source>
        <dbReference type="ARBA" id="ARBA00022946"/>
    </source>
</evidence>
<dbReference type="OrthoDB" id="6369905at2759"/>
<evidence type="ECO:0000313" key="6">
    <source>
        <dbReference type="EMBL" id="KOF97240.1"/>
    </source>
</evidence>
<dbReference type="PANTHER" id="PTHR11851">
    <property type="entry name" value="METALLOPROTEASE"/>
    <property type="match status" value="1"/>
</dbReference>
<dbReference type="InterPro" id="IPR011765">
    <property type="entry name" value="Pept_M16_N"/>
</dbReference>
<dbReference type="SUPFAM" id="SSF63411">
    <property type="entry name" value="LuxS/MPP-like metallohydrolase"/>
    <property type="match status" value="2"/>
</dbReference>
<dbReference type="GO" id="GO:0005739">
    <property type="term" value="C:mitochondrion"/>
    <property type="evidence" value="ECO:0007669"/>
    <property type="project" value="UniProtKB-SubCell"/>
</dbReference>
<comment type="subcellular location">
    <subcellularLocation>
        <location evidence="1">Mitochondrion</location>
    </subcellularLocation>
</comment>
<evidence type="ECO:0000256" key="1">
    <source>
        <dbReference type="ARBA" id="ARBA00004173"/>
    </source>
</evidence>
<dbReference type="KEGG" id="obi:106883452"/>